<feature type="region of interest" description="Disordered" evidence="1">
    <location>
        <begin position="186"/>
        <end position="363"/>
    </location>
</feature>
<dbReference type="AlphaFoldDB" id="A0AAV9NGN5"/>
<keyword evidence="4" id="KW-1185">Reference proteome</keyword>
<feature type="region of interest" description="Disordered" evidence="1">
    <location>
        <begin position="21"/>
        <end position="45"/>
    </location>
</feature>
<dbReference type="InterPro" id="IPR013904">
    <property type="entry name" value="RXT2_N"/>
</dbReference>
<feature type="compositionally biased region" description="Basic and acidic residues" evidence="1">
    <location>
        <begin position="282"/>
        <end position="294"/>
    </location>
</feature>
<dbReference type="InterPro" id="IPR039602">
    <property type="entry name" value="Rxt2"/>
</dbReference>
<gene>
    <name evidence="3" type="ORF">LTR84_012859</name>
</gene>
<accession>A0AAV9NGN5</accession>
<feature type="region of interest" description="Disordered" evidence="1">
    <location>
        <begin position="85"/>
        <end position="107"/>
    </location>
</feature>
<evidence type="ECO:0000256" key="1">
    <source>
        <dbReference type="SAM" id="MobiDB-lite"/>
    </source>
</evidence>
<evidence type="ECO:0000259" key="2">
    <source>
        <dbReference type="Pfam" id="PF08595"/>
    </source>
</evidence>
<dbReference type="PANTHER" id="PTHR28232">
    <property type="entry name" value="TRANSCRIPTIONAL REGULATORY PROTEIN RXT2"/>
    <property type="match status" value="1"/>
</dbReference>
<dbReference type="Proteomes" id="UP001358417">
    <property type="component" value="Unassembled WGS sequence"/>
</dbReference>
<dbReference type="GeneID" id="89980996"/>
<feature type="compositionally biased region" description="Acidic residues" evidence="1">
    <location>
        <begin position="317"/>
        <end position="327"/>
    </location>
</feature>
<sequence>MPPQHVEIAETIAGLKRAIRREKEAPTNQPIHGATNRGNKLRYGANNVHSGALPYPHSIEGYKQKIEHAGYTRYILDRNPRRYNEYGDELGDSESDTEADEDAQDENPYSGIRIEELLGPLKHPSELATHPTLSLPFLDPALPEMVRTTEDKLRQERANLWRAKNQNRHFIGDESWIPSQVTEGLDDWDLFEPKPRLPALSPRKKRKTSRNGILQNGIDGRDHANSGDHGTAAALDKDNPSPKDTSTVETPDNEQKVAESTKASATHEVDMSEADQPATNGVHEDADPGEDNRSGVKQAQDGEDSNSLDAADKMDTDTEEQNDEELPNDGTPEAPTRRITRARAAEQEESTADSPHFSTTTTDSSLLQIDPLFLLPPSLAASQRAPRHLARLGLPVEEFLETRRLLTMYIQKQEESIRGYEALLAKLIRAKRMRDKVWEWCKAEGHVGEWSDGEDWIDAEAWGLQPEELKKGKDEEEVEGQEDTGRKGKRRRRD</sequence>
<feature type="region of interest" description="Disordered" evidence="1">
    <location>
        <begin position="467"/>
        <end position="494"/>
    </location>
</feature>
<comment type="caution">
    <text evidence="3">The sequence shown here is derived from an EMBL/GenBank/DDBJ whole genome shotgun (WGS) entry which is preliminary data.</text>
</comment>
<dbReference type="RefSeq" id="XP_064707542.1">
    <property type="nucleotide sequence ID" value="XM_064856366.1"/>
</dbReference>
<evidence type="ECO:0000313" key="4">
    <source>
        <dbReference type="Proteomes" id="UP001358417"/>
    </source>
</evidence>
<dbReference type="GO" id="GO:0005829">
    <property type="term" value="C:cytosol"/>
    <property type="evidence" value="ECO:0007669"/>
    <property type="project" value="TreeGrafter"/>
</dbReference>
<dbReference type="GO" id="GO:0033698">
    <property type="term" value="C:Rpd3L complex"/>
    <property type="evidence" value="ECO:0007669"/>
    <property type="project" value="TreeGrafter"/>
</dbReference>
<dbReference type="EMBL" id="JAVRRD010000009">
    <property type="protein sequence ID" value="KAK5055111.1"/>
    <property type="molecule type" value="Genomic_DNA"/>
</dbReference>
<feature type="domain" description="Transcriptional regulatory protein RXT2 N-terminal" evidence="2">
    <location>
        <begin position="35"/>
        <end position="173"/>
    </location>
</feature>
<feature type="compositionally biased region" description="Basic and acidic residues" evidence="1">
    <location>
        <begin position="253"/>
        <end position="270"/>
    </location>
</feature>
<feature type="compositionally biased region" description="Acidic residues" evidence="1">
    <location>
        <begin position="86"/>
        <end position="105"/>
    </location>
</feature>
<proteinExistence type="predicted"/>
<organism evidence="3 4">
    <name type="scientific">Exophiala bonariae</name>
    <dbReference type="NCBI Taxonomy" id="1690606"/>
    <lineage>
        <taxon>Eukaryota</taxon>
        <taxon>Fungi</taxon>
        <taxon>Dikarya</taxon>
        <taxon>Ascomycota</taxon>
        <taxon>Pezizomycotina</taxon>
        <taxon>Eurotiomycetes</taxon>
        <taxon>Chaetothyriomycetidae</taxon>
        <taxon>Chaetothyriales</taxon>
        <taxon>Herpotrichiellaceae</taxon>
        <taxon>Exophiala</taxon>
    </lineage>
</organism>
<evidence type="ECO:0000313" key="3">
    <source>
        <dbReference type="EMBL" id="KAK5055111.1"/>
    </source>
</evidence>
<reference evidence="3 4" key="1">
    <citation type="submission" date="2023-08" db="EMBL/GenBank/DDBJ databases">
        <title>Black Yeasts Isolated from many extreme environments.</title>
        <authorList>
            <person name="Coleine C."/>
            <person name="Stajich J.E."/>
            <person name="Selbmann L."/>
        </authorList>
    </citation>
    <scope>NUCLEOTIDE SEQUENCE [LARGE SCALE GENOMIC DNA]</scope>
    <source>
        <strain evidence="3 4">CCFEE 5792</strain>
    </source>
</reference>
<dbReference type="PANTHER" id="PTHR28232:SF1">
    <property type="entry name" value="TRANSCRIPTIONAL REGULATORY PROTEIN RXT2"/>
    <property type="match status" value="1"/>
</dbReference>
<dbReference type="Pfam" id="PF08595">
    <property type="entry name" value="RXT2_N"/>
    <property type="match status" value="1"/>
</dbReference>
<protein>
    <recommendedName>
        <fullName evidence="2">Transcriptional regulatory protein RXT2 N-terminal domain-containing protein</fullName>
    </recommendedName>
</protein>
<feature type="compositionally biased region" description="Polar residues" evidence="1">
    <location>
        <begin position="352"/>
        <end position="363"/>
    </location>
</feature>
<name>A0AAV9NGN5_9EURO</name>